<dbReference type="AlphaFoldDB" id="A0A8J5D4T4"/>
<protein>
    <submittedName>
        <fullName evidence="1">Uncharacterized protein</fullName>
    </submittedName>
</protein>
<accession>A0A8J5D4T4</accession>
<organism evidence="1 2">
    <name type="scientific">Chionoecetes opilio</name>
    <name type="common">Atlantic snow crab</name>
    <name type="synonym">Cancer opilio</name>
    <dbReference type="NCBI Taxonomy" id="41210"/>
    <lineage>
        <taxon>Eukaryota</taxon>
        <taxon>Metazoa</taxon>
        <taxon>Ecdysozoa</taxon>
        <taxon>Arthropoda</taxon>
        <taxon>Crustacea</taxon>
        <taxon>Multicrustacea</taxon>
        <taxon>Malacostraca</taxon>
        <taxon>Eumalacostraca</taxon>
        <taxon>Eucarida</taxon>
        <taxon>Decapoda</taxon>
        <taxon>Pleocyemata</taxon>
        <taxon>Brachyura</taxon>
        <taxon>Eubrachyura</taxon>
        <taxon>Majoidea</taxon>
        <taxon>Majidae</taxon>
        <taxon>Chionoecetes</taxon>
    </lineage>
</organism>
<dbReference type="Proteomes" id="UP000770661">
    <property type="component" value="Unassembled WGS sequence"/>
</dbReference>
<comment type="caution">
    <text evidence="1">The sequence shown here is derived from an EMBL/GenBank/DDBJ whole genome shotgun (WGS) entry which is preliminary data.</text>
</comment>
<gene>
    <name evidence="1" type="ORF">GWK47_031503</name>
</gene>
<sequence length="161" mass="17954">MPTATIVRCCASMRRSPSRPASPQMRKMTGWSWAAVGCGVWCPRCPSSPTTPSCTPPSASFSYHVSATSKLLGTVWVLFIQSIWRDLRLAWRPSLETWWAMCRCPLPEDSRFGSALVRETDRPCSPRPHPPSLPLTPQCSASSTSWVSVFHLILFSEQVRS</sequence>
<evidence type="ECO:0000313" key="1">
    <source>
        <dbReference type="EMBL" id="KAG0728895.1"/>
    </source>
</evidence>
<keyword evidence="2" id="KW-1185">Reference proteome</keyword>
<proteinExistence type="predicted"/>
<name>A0A8J5D4T4_CHIOP</name>
<reference evidence="1" key="1">
    <citation type="submission" date="2020-07" db="EMBL/GenBank/DDBJ databases">
        <title>The High-quality genome of the commercially important snow crab, Chionoecetes opilio.</title>
        <authorList>
            <person name="Jeong J.-H."/>
            <person name="Ryu S."/>
        </authorList>
    </citation>
    <scope>NUCLEOTIDE SEQUENCE</scope>
    <source>
        <strain evidence="1">MADBK_172401_WGS</strain>
        <tissue evidence="1">Digestive gland</tissue>
    </source>
</reference>
<dbReference type="EMBL" id="JACEEZ010001699">
    <property type="protein sequence ID" value="KAG0728895.1"/>
    <property type="molecule type" value="Genomic_DNA"/>
</dbReference>
<evidence type="ECO:0000313" key="2">
    <source>
        <dbReference type="Proteomes" id="UP000770661"/>
    </source>
</evidence>